<evidence type="ECO:0008006" key="5">
    <source>
        <dbReference type="Google" id="ProtNLM"/>
    </source>
</evidence>
<reference evidence="3 4" key="1">
    <citation type="journal article" date="2014" name="Int. J. Syst. Evol. Microbiol.">
        <title>Nocardia vulneris sp. nov., isolated from wounds of human patients in North America.</title>
        <authorList>
            <person name="Lasker B.A."/>
            <person name="Bell M."/>
            <person name="Klenk H.P."/>
            <person name="Sproer C."/>
            <person name="Schumann C."/>
            <person name="Schumann P."/>
            <person name="Brown J.M."/>
        </authorList>
    </citation>
    <scope>NUCLEOTIDE SEQUENCE [LARGE SCALE GENOMIC DNA]</scope>
    <source>
        <strain evidence="3 4">W9851</strain>
    </source>
</reference>
<keyword evidence="4" id="KW-1185">Reference proteome</keyword>
<organism evidence="3 4">
    <name type="scientific">Nocardia vulneris</name>
    <dbReference type="NCBI Taxonomy" id="1141657"/>
    <lineage>
        <taxon>Bacteria</taxon>
        <taxon>Bacillati</taxon>
        <taxon>Actinomycetota</taxon>
        <taxon>Actinomycetes</taxon>
        <taxon>Mycobacteriales</taxon>
        <taxon>Nocardiaceae</taxon>
        <taxon>Nocardia</taxon>
    </lineage>
</organism>
<feature type="domain" description="tRNA wybutosine-synthesis" evidence="1">
    <location>
        <begin position="191"/>
        <end position="233"/>
    </location>
</feature>
<dbReference type="NCBIfam" id="TIGR03084">
    <property type="entry name" value="TIGR03084 family metal-binding protein"/>
    <property type="match status" value="1"/>
</dbReference>
<dbReference type="Pfam" id="PF11716">
    <property type="entry name" value="MDMPI_N"/>
    <property type="match status" value="1"/>
</dbReference>
<dbReference type="InterPro" id="IPR017518">
    <property type="entry name" value="CHP03084"/>
</dbReference>
<evidence type="ECO:0000313" key="3">
    <source>
        <dbReference type="EMBL" id="KIA61009.1"/>
    </source>
</evidence>
<dbReference type="InterPro" id="IPR024344">
    <property type="entry name" value="MDMPI_metal-binding"/>
</dbReference>
<dbReference type="NCBIfam" id="TIGR03083">
    <property type="entry name" value="maleylpyruvate isomerase family mycothiol-dependent enzyme"/>
    <property type="match status" value="1"/>
</dbReference>
<name>A0ABR4Z7I8_9NOCA</name>
<dbReference type="Proteomes" id="UP000031364">
    <property type="component" value="Unassembled WGS sequence"/>
</dbReference>
<evidence type="ECO:0000259" key="2">
    <source>
        <dbReference type="Pfam" id="PF11716"/>
    </source>
</evidence>
<feature type="domain" description="Mycothiol-dependent maleylpyruvate isomerase metal-binding" evidence="2">
    <location>
        <begin position="22"/>
        <end position="153"/>
    </location>
</feature>
<dbReference type="Pfam" id="PF08608">
    <property type="entry name" value="Wyosine_form"/>
    <property type="match status" value="1"/>
</dbReference>
<comment type="caution">
    <text evidence="3">The sequence shown here is derived from an EMBL/GenBank/DDBJ whole genome shotgun (WGS) entry which is preliminary data.</text>
</comment>
<accession>A0ABR4Z7I8</accession>
<dbReference type="InterPro" id="IPR034660">
    <property type="entry name" value="DinB/YfiT-like"/>
</dbReference>
<dbReference type="Gene3D" id="1.20.120.450">
    <property type="entry name" value="dinb family like domain"/>
    <property type="match status" value="1"/>
</dbReference>
<gene>
    <name evidence="3" type="ORF">FG87_33760</name>
</gene>
<dbReference type="InterPro" id="IPR013917">
    <property type="entry name" value="tRNA_wybutosine-synth"/>
</dbReference>
<proteinExistence type="predicted"/>
<evidence type="ECO:0000313" key="4">
    <source>
        <dbReference type="Proteomes" id="UP000031364"/>
    </source>
</evidence>
<evidence type="ECO:0000259" key="1">
    <source>
        <dbReference type="Pfam" id="PF08608"/>
    </source>
</evidence>
<dbReference type="SUPFAM" id="SSF109854">
    <property type="entry name" value="DinB/YfiT-like putative metalloenzymes"/>
    <property type="match status" value="1"/>
</dbReference>
<sequence length="257" mass="27738">MLDYGFDMSEVELDLARTDLIAEGETLDALVSAAPDWSAPTPATGWTIAHQIAHLAAADANVLTALRTPESFDDVLRQTEAAGGRQADLDAAAGAAQPRSTLLRQWRTGRHELATALGDLPPDRPFPWFGSDVTAALMVPLRLLETWAHGQDVFDALGVAHPPTNRLRYVAFLGVLGRELSFYAAGSPTPTDSFRVELTGPDGDEWAWGPADAAQRIRGTAVDFCLRATQRRPLAETGLTAVGPDAQRWLEIARAFL</sequence>
<dbReference type="InterPro" id="IPR017517">
    <property type="entry name" value="Maleyloyr_isom"/>
</dbReference>
<protein>
    <recommendedName>
        <fullName evidence="5">Wyosine base formation domain-containing protein</fullName>
    </recommendedName>
</protein>
<dbReference type="EMBL" id="JNFP01000054">
    <property type="protein sequence ID" value="KIA61009.1"/>
    <property type="molecule type" value="Genomic_DNA"/>
</dbReference>